<proteinExistence type="predicted"/>
<comment type="caution">
    <text evidence="2">The sequence shown here is derived from an EMBL/GenBank/DDBJ whole genome shotgun (WGS) entry which is preliminary data.</text>
</comment>
<evidence type="ECO:0000313" key="2">
    <source>
        <dbReference type="EMBL" id="KAL1241277.1"/>
    </source>
</evidence>
<feature type="signal peptide" evidence="1">
    <location>
        <begin position="1"/>
        <end position="19"/>
    </location>
</feature>
<protein>
    <submittedName>
        <fullName evidence="2">Metal tolerance protein</fullName>
    </submittedName>
</protein>
<reference evidence="2 3" key="1">
    <citation type="submission" date="2024-07" db="EMBL/GenBank/DDBJ databases">
        <title>Enhanced genomic and transcriptomic resources for Trichinella pseudospiralis and T. spiralis underpin the discovery of pronounced molecular differences between stages and species.</title>
        <authorList>
            <person name="Pasi K.K."/>
            <person name="La Rosa G."/>
            <person name="Gomez-Morales M.A."/>
            <person name="Tosini F."/>
            <person name="Sumanam S."/>
            <person name="Young N.D."/>
            <person name="Chang B.C."/>
            <person name="Robin G.B."/>
        </authorList>
    </citation>
    <scope>NUCLEOTIDE SEQUENCE [LARGE SCALE GENOMIC DNA]</scope>
    <source>
        <strain evidence="2">ISS534</strain>
    </source>
</reference>
<sequence length="146" mass="16939">MSLKYFCLCLLLCFIGVGSDNYSEGFLDFASRIVYQADSLQPNSHYRNVIRAHREDSEDGLRLKLLVIETVCSTERALFIGYVYSYNCPNSSAFSSIKCLLTMNNNRTNIVLRYTPVTSFDLWPRLHKHNFERDATERLCVLIEDY</sequence>
<feature type="chain" id="PRO_5046620728" evidence="1">
    <location>
        <begin position="20"/>
        <end position="146"/>
    </location>
</feature>
<evidence type="ECO:0000313" key="3">
    <source>
        <dbReference type="Proteomes" id="UP001558632"/>
    </source>
</evidence>
<dbReference type="EMBL" id="JBEUSY010000251">
    <property type="protein sequence ID" value="KAL1241277.1"/>
    <property type="molecule type" value="Genomic_DNA"/>
</dbReference>
<accession>A0ABR3KLL7</accession>
<dbReference type="Proteomes" id="UP001558632">
    <property type="component" value="Unassembled WGS sequence"/>
</dbReference>
<keyword evidence="1" id="KW-0732">Signal</keyword>
<organism evidence="2 3">
    <name type="scientific">Trichinella spiralis</name>
    <name type="common">Trichina worm</name>
    <dbReference type="NCBI Taxonomy" id="6334"/>
    <lineage>
        <taxon>Eukaryota</taxon>
        <taxon>Metazoa</taxon>
        <taxon>Ecdysozoa</taxon>
        <taxon>Nematoda</taxon>
        <taxon>Enoplea</taxon>
        <taxon>Dorylaimia</taxon>
        <taxon>Trichinellida</taxon>
        <taxon>Trichinellidae</taxon>
        <taxon>Trichinella</taxon>
    </lineage>
</organism>
<evidence type="ECO:0000256" key="1">
    <source>
        <dbReference type="SAM" id="SignalP"/>
    </source>
</evidence>
<keyword evidence="3" id="KW-1185">Reference proteome</keyword>
<name>A0ABR3KLL7_TRISP</name>
<gene>
    <name evidence="2" type="ORF">TSPI_10368</name>
</gene>